<protein>
    <submittedName>
        <fullName evidence="3">Methyltransferase</fullName>
    </submittedName>
</protein>
<dbReference type="PaxDb" id="1198114-AciX9_2855"/>
<gene>
    <name evidence="3" type="ordered locus">AciX9_2855</name>
</gene>
<dbReference type="SUPFAM" id="SSF53335">
    <property type="entry name" value="S-adenosyl-L-methionine-dependent methyltransferases"/>
    <property type="match status" value="1"/>
</dbReference>
<evidence type="ECO:0000313" key="4">
    <source>
        <dbReference type="Proteomes" id="UP000000343"/>
    </source>
</evidence>
<dbReference type="EMBL" id="CP002480">
    <property type="protein sequence ID" value="ADW69878.1"/>
    <property type="molecule type" value="Genomic_DNA"/>
</dbReference>
<dbReference type="STRING" id="1198114.AciX9_2855"/>
<keyword evidence="1 3" id="KW-0489">Methyltransferase</keyword>
<dbReference type="RefSeq" id="WP_013581193.1">
    <property type="nucleotide sequence ID" value="NC_015064.1"/>
</dbReference>
<proteinExistence type="predicted"/>
<sequence>MRVIAGKYRSRALTAPEGLEIRPTSDRLRETMFNILAARMELRGCRFADLYAGTGAVGIEAISRGATHCWFGEKAAPALKSLRGNLAKLGVSGTEFTVEEKGAGGLLGRFQKLGLAMDLVFIDPPYEAEGEYSQTLGALGRGNLLAAGGLVIVEFATKGKFKLAERYGALVQTRVYKQGETSLAFYGFPAVDDVADGGNAPPE</sequence>
<evidence type="ECO:0000256" key="2">
    <source>
        <dbReference type="ARBA" id="ARBA00022679"/>
    </source>
</evidence>
<name>E8WYH2_GRATM</name>
<dbReference type="InterPro" id="IPR004398">
    <property type="entry name" value="RNA_MeTrfase_RsmD"/>
</dbReference>
<organism evidence="4">
    <name type="scientific">Granulicella tundricola (strain ATCC BAA-1859 / DSM 23138 / MP5ACTX9)</name>
    <dbReference type="NCBI Taxonomy" id="1198114"/>
    <lineage>
        <taxon>Bacteria</taxon>
        <taxon>Pseudomonadati</taxon>
        <taxon>Acidobacteriota</taxon>
        <taxon>Terriglobia</taxon>
        <taxon>Terriglobales</taxon>
        <taxon>Acidobacteriaceae</taxon>
        <taxon>Granulicella</taxon>
    </lineage>
</organism>
<dbReference type="eggNOG" id="COG0742">
    <property type="taxonomic scope" value="Bacteria"/>
</dbReference>
<dbReference type="InterPro" id="IPR029063">
    <property type="entry name" value="SAM-dependent_MTases_sf"/>
</dbReference>
<evidence type="ECO:0000313" key="3">
    <source>
        <dbReference type="EMBL" id="ADW69878.1"/>
    </source>
</evidence>
<dbReference type="Proteomes" id="UP000000343">
    <property type="component" value="Chromosome"/>
</dbReference>
<dbReference type="NCBIfam" id="TIGR00095">
    <property type="entry name" value="16S rRNA (guanine(966)-N(2))-methyltransferase RsmD"/>
    <property type="match status" value="1"/>
</dbReference>
<dbReference type="KEGG" id="acm:AciX9_2855"/>
<dbReference type="GO" id="GO:0008168">
    <property type="term" value="F:methyltransferase activity"/>
    <property type="evidence" value="ECO:0007669"/>
    <property type="project" value="UniProtKB-KW"/>
</dbReference>
<dbReference type="HOGENOM" id="CLU_075826_1_0_0"/>
<reference evidence="4" key="1">
    <citation type="submission" date="2011-01" db="EMBL/GenBank/DDBJ databases">
        <title>Complete sequence of chromosome of Acidobacterium sp. MP5ACTX9.</title>
        <authorList>
            <consortium name="US DOE Joint Genome Institute"/>
            <person name="Lucas S."/>
            <person name="Copeland A."/>
            <person name="Lapidus A."/>
            <person name="Cheng J.-F."/>
            <person name="Goodwin L."/>
            <person name="Pitluck S."/>
            <person name="Teshima H."/>
            <person name="Detter J.C."/>
            <person name="Han C."/>
            <person name="Tapia R."/>
            <person name="Land M."/>
            <person name="Hauser L."/>
            <person name="Kyrpides N."/>
            <person name="Ivanova N."/>
            <person name="Ovchinnikova G."/>
            <person name="Pagani I."/>
            <person name="Rawat S.R."/>
            <person name="Mannisto M."/>
            <person name="Haggblom M.M."/>
            <person name="Woyke T."/>
        </authorList>
    </citation>
    <scope>NUCLEOTIDE SEQUENCE [LARGE SCALE GENOMIC DNA]</scope>
    <source>
        <strain evidence="4">MP5ACTX9</strain>
    </source>
</reference>
<keyword evidence="4" id="KW-1185">Reference proteome</keyword>
<keyword evidence="2 3" id="KW-0808">Transferase</keyword>
<dbReference type="InterPro" id="IPR002052">
    <property type="entry name" value="DNA_methylase_N6_adenine_CS"/>
</dbReference>
<dbReference type="GO" id="GO:0031167">
    <property type="term" value="P:rRNA methylation"/>
    <property type="evidence" value="ECO:0007669"/>
    <property type="project" value="InterPro"/>
</dbReference>
<dbReference type="PANTHER" id="PTHR43542:SF1">
    <property type="entry name" value="METHYLTRANSFERASE"/>
    <property type="match status" value="1"/>
</dbReference>
<dbReference type="CDD" id="cd02440">
    <property type="entry name" value="AdoMet_MTases"/>
    <property type="match status" value="1"/>
</dbReference>
<dbReference type="Pfam" id="PF03602">
    <property type="entry name" value="Cons_hypoth95"/>
    <property type="match status" value="1"/>
</dbReference>
<dbReference type="AlphaFoldDB" id="E8WYH2"/>
<dbReference type="PIRSF" id="PIRSF004553">
    <property type="entry name" value="CHP00095"/>
    <property type="match status" value="1"/>
</dbReference>
<dbReference type="OrthoDB" id="9803017at2"/>
<dbReference type="PANTHER" id="PTHR43542">
    <property type="entry name" value="METHYLTRANSFERASE"/>
    <property type="match status" value="1"/>
</dbReference>
<dbReference type="Gene3D" id="3.40.50.150">
    <property type="entry name" value="Vaccinia Virus protein VP39"/>
    <property type="match status" value="1"/>
</dbReference>
<accession>E8WYH2</accession>
<evidence type="ECO:0000256" key="1">
    <source>
        <dbReference type="ARBA" id="ARBA00022603"/>
    </source>
</evidence>
<dbReference type="PROSITE" id="PS00092">
    <property type="entry name" value="N6_MTASE"/>
    <property type="match status" value="1"/>
</dbReference>
<dbReference type="GO" id="GO:0003676">
    <property type="term" value="F:nucleic acid binding"/>
    <property type="evidence" value="ECO:0007669"/>
    <property type="project" value="InterPro"/>
</dbReference>